<feature type="transmembrane region" description="Helical" evidence="1">
    <location>
        <begin position="87"/>
        <end position="107"/>
    </location>
</feature>
<sequence length="388" mass="44224">MQRVRNLSSLQKEFAYMNLQRLGNQPVDQLMMFIIASMASLCTIGGMLYWLVIRDSESYLYMVTSLTASLFCWGILVIQKNLPKENVYTKLISPLIIFVVVVVTTLYNPLSLWHMWVAIAFCPILLSLLVDSKIYVYGCLIVMMYVVLLTIFGPTSVIVGDISPIIAAITRGVYTFGSAILGGVILVSRNQFKKRVEALAFQQQKQQVINLLQSFIPVGERKTQTSRKEIGEMSMLLKSLVKAYGGLRVQEWEIDLLSLLHFVSRVKLPDYMFEKEGKLSEFEFEVVQEHCYMAKELCEGIPDFQEVEKAFLYHHEKVDGTGYPYQLAGDQIPLLSQMLGLVEVFLALTTPRSYRQEMSQREAYAEIQKLVGHSFRADIVEIFGEIID</sequence>
<feature type="transmembrane region" description="Helical" evidence="1">
    <location>
        <begin position="165"/>
        <end position="187"/>
    </location>
</feature>
<gene>
    <name evidence="3" type="ORF">GON05_27350</name>
</gene>
<evidence type="ECO:0000313" key="4">
    <source>
        <dbReference type="Proteomes" id="UP000467637"/>
    </source>
</evidence>
<dbReference type="Proteomes" id="UP000467637">
    <property type="component" value="Unassembled WGS sequence"/>
</dbReference>
<keyword evidence="4" id="KW-1185">Reference proteome</keyword>
<dbReference type="SUPFAM" id="SSF109604">
    <property type="entry name" value="HD-domain/PDEase-like"/>
    <property type="match status" value="1"/>
</dbReference>
<feature type="domain" description="HD-GYP" evidence="2">
    <location>
        <begin position="201"/>
        <end position="388"/>
    </location>
</feature>
<evidence type="ECO:0000256" key="1">
    <source>
        <dbReference type="SAM" id="Phobius"/>
    </source>
</evidence>
<name>A0ABW9UGP5_9BACL</name>
<protein>
    <recommendedName>
        <fullName evidence="2">HD-GYP domain-containing protein</fullName>
    </recommendedName>
</protein>
<keyword evidence="1" id="KW-0472">Membrane</keyword>
<accession>A0ABW9UGP5</accession>
<reference evidence="3 4" key="1">
    <citation type="submission" date="2019-12" db="EMBL/GenBank/DDBJ databases">
        <authorList>
            <person name="Huq M.A."/>
        </authorList>
    </citation>
    <scope>NUCLEOTIDE SEQUENCE [LARGE SCALE GENOMIC DNA]</scope>
    <source>
        <strain evidence="3 4">MAH-34</strain>
    </source>
</reference>
<dbReference type="PROSITE" id="PS51832">
    <property type="entry name" value="HD_GYP"/>
    <property type="match status" value="1"/>
</dbReference>
<dbReference type="Pfam" id="PF13487">
    <property type="entry name" value="HD_5"/>
    <property type="match status" value="1"/>
</dbReference>
<proteinExistence type="predicted"/>
<feature type="transmembrane region" description="Helical" evidence="1">
    <location>
        <begin position="30"/>
        <end position="53"/>
    </location>
</feature>
<dbReference type="InterPro" id="IPR003607">
    <property type="entry name" value="HD/PDEase_dom"/>
</dbReference>
<organism evidence="3 4">
    <name type="scientific">Paenibacillus anseongense</name>
    <dbReference type="NCBI Taxonomy" id="2682845"/>
    <lineage>
        <taxon>Bacteria</taxon>
        <taxon>Bacillati</taxon>
        <taxon>Bacillota</taxon>
        <taxon>Bacilli</taxon>
        <taxon>Bacillales</taxon>
        <taxon>Paenibacillaceae</taxon>
        <taxon>Paenibacillus</taxon>
    </lineage>
</organism>
<comment type="caution">
    <text evidence="3">The sequence shown here is derived from an EMBL/GenBank/DDBJ whole genome shotgun (WGS) entry which is preliminary data.</text>
</comment>
<dbReference type="EMBL" id="WSEM01000023">
    <property type="protein sequence ID" value="MVQ38348.1"/>
    <property type="molecule type" value="Genomic_DNA"/>
</dbReference>
<dbReference type="Gene3D" id="1.10.3210.10">
    <property type="entry name" value="Hypothetical protein af1432"/>
    <property type="match status" value="1"/>
</dbReference>
<dbReference type="PANTHER" id="PTHR45228">
    <property type="entry name" value="CYCLIC DI-GMP PHOSPHODIESTERASE TM_0186-RELATED"/>
    <property type="match status" value="1"/>
</dbReference>
<feature type="transmembrane region" description="Helical" evidence="1">
    <location>
        <begin position="113"/>
        <end position="130"/>
    </location>
</feature>
<evidence type="ECO:0000259" key="2">
    <source>
        <dbReference type="PROSITE" id="PS51832"/>
    </source>
</evidence>
<dbReference type="InterPro" id="IPR052020">
    <property type="entry name" value="Cyclic_di-GMP/3'3'-cGAMP_PDE"/>
</dbReference>
<keyword evidence="1" id="KW-0812">Transmembrane</keyword>
<evidence type="ECO:0000313" key="3">
    <source>
        <dbReference type="EMBL" id="MVQ38348.1"/>
    </source>
</evidence>
<dbReference type="PANTHER" id="PTHR45228:SF4">
    <property type="entry name" value="LIPOPROTEIN"/>
    <property type="match status" value="1"/>
</dbReference>
<feature type="transmembrane region" description="Helical" evidence="1">
    <location>
        <begin position="137"/>
        <end position="159"/>
    </location>
</feature>
<feature type="transmembrane region" description="Helical" evidence="1">
    <location>
        <begin position="59"/>
        <end position="78"/>
    </location>
</feature>
<dbReference type="CDD" id="cd00077">
    <property type="entry name" value="HDc"/>
    <property type="match status" value="1"/>
</dbReference>
<dbReference type="InterPro" id="IPR037522">
    <property type="entry name" value="HD_GYP_dom"/>
</dbReference>
<keyword evidence="1" id="KW-1133">Transmembrane helix</keyword>